<dbReference type="InterPro" id="IPR052727">
    <property type="entry name" value="Rab4/Rab5_effector"/>
</dbReference>
<dbReference type="AlphaFoldDB" id="A0AAV0UIV0"/>
<feature type="compositionally biased region" description="Low complexity" evidence="1">
    <location>
        <begin position="490"/>
        <end position="501"/>
    </location>
</feature>
<organism evidence="2 3">
    <name type="scientific">Hyaloperonospora brassicae</name>
    <name type="common">Brassica downy mildew</name>
    <name type="synonym">Peronospora brassicae</name>
    <dbReference type="NCBI Taxonomy" id="162125"/>
    <lineage>
        <taxon>Eukaryota</taxon>
        <taxon>Sar</taxon>
        <taxon>Stramenopiles</taxon>
        <taxon>Oomycota</taxon>
        <taxon>Peronosporomycetes</taxon>
        <taxon>Peronosporales</taxon>
        <taxon>Peronosporaceae</taxon>
        <taxon>Hyaloperonospora</taxon>
    </lineage>
</organism>
<sequence>MTLPAPPLNSSRASQRTLHRLPVPALSMSLRSRRAAHPAVTLSLPQLERYHDRAEQTLIETLAAYRNVNTAVDTVDRSEWKLLQMRHGVRLFRGRRRRKTSSGPTTPVLCLGALRGRFDDLLEGLYCPTTEEMLLTNAINCPRLAESAVLYSVQSSSRCEPYAFTGVKWTTVQVAMARNRDLCYFDKMGLVRSTVGNRLAYHVMQSVDPPASRHNSSHKRVQTSLCYLFEELQDDLVAVYMQGEMDHAALSCFSTPAVSSLLLAVTNAVECTRAKKLAELLTAAAAAPAPRRYRRRTPRRRCCDVCRDSPSVFDMGRLQDCAGCNFHFVCRKCRLEENVLARDAASRSHLVRAVFCRVCIAKVDSSSIEELRADARSCAGNRQSAADRTDAFCRLETEPAGVEIPGSDRSLTAFTLKISAQVHEEDRSSHSDLCMSNLSSMEKVSRGSKDDVEGALLSEARDVLHSIKRQTPSVERMPIGKDTADTLRGSSRSTASTASSSQYYHNDVDDDLELDRTSLFARLVYVASQAEATSVFTREQSLIAASVLQRNRWHRYLHERQPGALPKL</sequence>
<name>A0AAV0UIV0_HYABA</name>
<keyword evidence="3" id="KW-1185">Reference proteome</keyword>
<evidence type="ECO:0008006" key="4">
    <source>
        <dbReference type="Google" id="ProtNLM"/>
    </source>
</evidence>
<feature type="region of interest" description="Disordered" evidence="1">
    <location>
        <begin position="473"/>
        <end position="502"/>
    </location>
</feature>
<evidence type="ECO:0000313" key="2">
    <source>
        <dbReference type="EMBL" id="CAI5734709.1"/>
    </source>
</evidence>
<reference evidence="2" key="1">
    <citation type="submission" date="2022-12" db="EMBL/GenBank/DDBJ databases">
        <authorList>
            <person name="Webb A."/>
        </authorList>
    </citation>
    <scope>NUCLEOTIDE SEQUENCE</scope>
    <source>
        <strain evidence="2">Hp1</strain>
    </source>
</reference>
<evidence type="ECO:0000313" key="3">
    <source>
        <dbReference type="Proteomes" id="UP001162031"/>
    </source>
</evidence>
<evidence type="ECO:0000256" key="1">
    <source>
        <dbReference type="SAM" id="MobiDB-lite"/>
    </source>
</evidence>
<dbReference type="PANTHER" id="PTHR13510">
    <property type="entry name" value="FYVE-FINGER-CONTAINING RAB5 EFFECTOR PROTEIN RABENOSYN-5-RELATED"/>
    <property type="match status" value="1"/>
</dbReference>
<dbReference type="EMBL" id="CANTFL010001244">
    <property type="protein sequence ID" value="CAI5734709.1"/>
    <property type="molecule type" value="Genomic_DNA"/>
</dbReference>
<protein>
    <recommendedName>
        <fullName evidence="4">FYVE-type domain-containing protein</fullName>
    </recommendedName>
</protein>
<comment type="caution">
    <text evidence="2">The sequence shown here is derived from an EMBL/GenBank/DDBJ whole genome shotgun (WGS) entry which is preliminary data.</text>
</comment>
<dbReference type="Proteomes" id="UP001162031">
    <property type="component" value="Unassembled WGS sequence"/>
</dbReference>
<dbReference type="PANTHER" id="PTHR13510:SF44">
    <property type="entry name" value="RABENOSYN-5"/>
    <property type="match status" value="1"/>
</dbReference>
<proteinExistence type="predicted"/>
<gene>
    <name evidence="2" type="ORF">HBR001_LOCUS6247</name>
</gene>
<accession>A0AAV0UIV0</accession>